<keyword evidence="6" id="KW-1185">Reference proteome</keyword>
<dbReference type="GO" id="GO:0006281">
    <property type="term" value="P:DNA repair"/>
    <property type="evidence" value="ECO:0007669"/>
    <property type="project" value="TreeGrafter"/>
</dbReference>
<dbReference type="PANTHER" id="PTHR45626">
    <property type="entry name" value="TRANSCRIPTION TERMINATION FACTOR 2-RELATED"/>
    <property type="match status" value="1"/>
</dbReference>
<proteinExistence type="predicted"/>
<evidence type="ECO:0000313" key="6">
    <source>
        <dbReference type="Proteomes" id="UP000605992"/>
    </source>
</evidence>
<dbReference type="Proteomes" id="UP000605992">
    <property type="component" value="Unassembled WGS sequence"/>
</dbReference>
<reference evidence="5" key="1">
    <citation type="submission" date="2021-01" db="EMBL/GenBank/DDBJ databases">
        <title>Whole genome shotgun sequence of Planotetraspora thailandica NBRC 104271.</title>
        <authorList>
            <person name="Komaki H."/>
            <person name="Tamura T."/>
        </authorList>
    </citation>
    <scope>NUCLEOTIDE SEQUENCE</scope>
    <source>
        <strain evidence="5">NBRC 104271</strain>
    </source>
</reference>
<organism evidence="5 6">
    <name type="scientific">Planotetraspora thailandica</name>
    <dbReference type="NCBI Taxonomy" id="487172"/>
    <lineage>
        <taxon>Bacteria</taxon>
        <taxon>Bacillati</taxon>
        <taxon>Actinomycetota</taxon>
        <taxon>Actinomycetes</taxon>
        <taxon>Streptosporangiales</taxon>
        <taxon>Streptosporangiaceae</taxon>
        <taxon>Planotetraspora</taxon>
    </lineage>
</organism>
<sequence length="146" mass="15968">MASPVAPPRPRPAKPGQRLNGGSARDAPEFGDSLQAASVVIMCEPQVKPSMETQAVARAHRMGQVRKVQVHRLLTVNTVDQRMLDILRSKTALFDVDERRTHGTGPGLRVRPSDGADAGVVRLPGRLRTQQSGQHLREPPGRHRPL</sequence>
<comment type="caution">
    <text evidence="5">The sequence shown here is derived from an EMBL/GenBank/DDBJ whole genome shotgun (WGS) entry which is preliminary data.</text>
</comment>
<evidence type="ECO:0000256" key="3">
    <source>
        <dbReference type="ARBA" id="ARBA00022840"/>
    </source>
</evidence>
<dbReference type="AlphaFoldDB" id="A0A8J3Y1D6"/>
<evidence type="ECO:0000256" key="4">
    <source>
        <dbReference type="SAM" id="MobiDB-lite"/>
    </source>
</evidence>
<gene>
    <name evidence="5" type="ORF">Pth03_74490</name>
</gene>
<feature type="region of interest" description="Disordered" evidence="4">
    <location>
        <begin position="124"/>
        <end position="146"/>
    </location>
</feature>
<dbReference type="InterPro" id="IPR050628">
    <property type="entry name" value="SNF2_RAD54_helicase_TF"/>
</dbReference>
<feature type="region of interest" description="Disordered" evidence="4">
    <location>
        <begin position="1"/>
        <end position="30"/>
    </location>
</feature>
<dbReference type="SUPFAM" id="SSF52540">
    <property type="entry name" value="P-loop containing nucleoside triphosphate hydrolases"/>
    <property type="match status" value="1"/>
</dbReference>
<feature type="compositionally biased region" description="Pro residues" evidence="4">
    <location>
        <begin position="1"/>
        <end position="10"/>
    </location>
</feature>
<dbReference type="EMBL" id="BOOR01000077">
    <property type="protein sequence ID" value="GII59060.1"/>
    <property type="molecule type" value="Genomic_DNA"/>
</dbReference>
<evidence type="ECO:0000313" key="5">
    <source>
        <dbReference type="EMBL" id="GII59060.1"/>
    </source>
</evidence>
<dbReference type="Gene3D" id="3.40.50.300">
    <property type="entry name" value="P-loop containing nucleotide triphosphate hydrolases"/>
    <property type="match status" value="1"/>
</dbReference>
<feature type="compositionally biased region" description="Basic and acidic residues" evidence="4">
    <location>
        <begin position="135"/>
        <end position="146"/>
    </location>
</feature>
<evidence type="ECO:0000256" key="1">
    <source>
        <dbReference type="ARBA" id="ARBA00022741"/>
    </source>
</evidence>
<dbReference type="GO" id="GO:0008094">
    <property type="term" value="F:ATP-dependent activity, acting on DNA"/>
    <property type="evidence" value="ECO:0007669"/>
    <property type="project" value="TreeGrafter"/>
</dbReference>
<dbReference type="GO" id="GO:0016787">
    <property type="term" value="F:hydrolase activity"/>
    <property type="evidence" value="ECO:0007669"/>
    <property type="project" value="UniProtKB-KW"/>
</dbReference>
<dbReference type="GO" id="GO:0005524">
    <property type="term" value="F:ATP binding"/>
    <property type="evidence" value="ECO:0007669"/>
    <property type="project" value="UniProtKB-KW"/>
</dbReference>
<keyword evidence="2" id="KW-0378">Hydrolase</keyword>
<accession>A0A8J3Y1D6</accession>
<evidence type="ECO:0000256" key="2">
    <source>
        <dbReference type="ARBA" id="ARBA00022801"/>
    </source>
</evidence>
<name>A0A8J3Y1D6_9ACTN</name>
<keyword evidence="3" id="KW-0067">ATP-binding</keyword>
<feature type="region of interest" description="Disordered" evidence="4">
    <location>
        <begin position="98"/>
        <end position="117"/>
    </location>
</feature>
<protein>
    <recommendedName>
        <fullName evidence="7">Helicase C-terminal domain-containing protein</fullName>
    </recommendedName>
</protein>
<evidence type="ECO:0008006" key="7">
    <source>
        <dbReference type="Google" id="ProtNLM"/>
    </source>
</evidence>
<dbReference type="InterPro" id="IPR027417">
    <property type="entry name" value="P-loop_NTPase"/>
</dbReference>
<keyword evidence="1" id="KW-0547">Nucleotide-binding</keyword>